<feature type="compositionally biased region" description="Pro residues" evidence="1">
    <location>
        <begin position="1"/>
        <end position="31"/>
    </location>
</feature>
<keyword evidence="2" id="KW-0472">Membrane</keyword>
<keyword evidence="2" id="KW-1133">Transmembrane helix</keyword>
<feature type="compositionally biased region" description="Basic and acidic residues" evidence="1">
    <location>
        <begin position="87"/>
        <end position="98"/>
    </location>
</feature>
<feature type="transmembrane region" description="Helical" evidence="2">
    <location>
        <begin position="38"/>
        <end position="60"/>
    </location>
</feature>
<dbReference type="RefSeq" id="WP_232791028.1">
    <property type="nucleotide sequence ID" value="NZ_CP102332.1"/>
</dbReference>
<feature type="region of interest" description="Disordered" evidence="1">
    <location>
        <begin position="62"/>
        <end position="101"/>
    </location>
</feature>
<evidence type="ECO:0000256" key="1">
    <source>
        <dbReference type="SAM" id="MobiDB-lite"/>
    </source>
</evidence>
<evidence type="ECO:0000313" key="4">
    <source>
        <dbReference type="Proteomes" id="UP001060150"/>
    </source>
</evidence>
<feature type="region of interest" description="Disordered" evidence="1">
    <location>
        <begin position="1"/>
        <end position="34"/>
    </location>
</feature>
<organism evidence="3 4">
    <name type="scientific">Streptomyces changanensis</name>
    <dbReference type="NCBI Taxonomy" id="2964669"/>
    <lineage>
        <taxon>Bacteria</taxon>
        <taxon>Bacillati</taxon>
        <taxon>Actinomycetota</taxon>
        <taxon>Actinomycetes</taxon>
        <taxon>Kitasatosporales</taxon>
        <taxon>Streptomycetaceae</taxon>
        <taxon>Streptomyces</taxon>
    </lineage>
</organism>
<sequence>MTQPPPGHQPYPPQQPNPQQPGWGAPPPPPKKSSTGKIVGFSCLGIVALIIVIGAIGAALTGSSDTADTSNKPAPAPSASSAPAEKPSPEKPPAEKPKGSQADQFKAFVAKNGTAAEKKAVKHVTRVQGAGEQNNLLDTAEIHTDYTGGLLGPHGGDGKLLASIFAEWKASKNGLVTVYDSAGEILANGNY</sequence>
<reference evidence="3" key="1">
    <citation type="submission" date="2022-08" db="EMBL/GenBank/DDBJ databases">
        <title>Streptomyces changanensis sp. nov., an actinomycete isolated from soil.</title>
        <authorList>
            <person name="Wu H."/>
            <person name="Han L."/>
        </authorList>
    </citation>
    <scope>NUCLEOTIDE SEQUENCE</scope>
    <source>
        <strain evidence="3">HL-66</strain>
    </source>
</reference>
<name>A0ABY5NF88_9ACTN</name>
<dbReference type="EMBL" id="CP102332">
    <property type="protein sequence ID" value="UUS34606.1"/>
    <property type="molecule type" value="Genomic_DNA"/>
</dbReference>
<evidence type="ECO:0000256" key="2">
    <source>
        <dbReference type="SAM" id="Phobius"/>
    </source>
</evidence>
<feature type="compositionally biased region" description="Polar residues" evidence="1">
    <location>
        <begin position="62"/>
        <end position="71"/>
    </location>
</feature>
<evidence type="ECO:0000313" key="3">
    <source>
        <dbReference type="EMBL" id="UUS34606.1"/>
    </source>
</evidence>
<gene>
    <name evidence="3" type="ORF">NRO40_29845</name>
</gene>
<accession>A0ABY5NF88</accession>
<proteinExistence type="predicted"/>
<evidence type="ECO:0008006" key="5">
    <source>
        <dbReference type="Google" id="ProtNLM"/>
    </source>
</evidence>
<keyword evidence="4" id="KW-1185">Reference proteome</keyword>
<dbReference type="Proteomes" id="UP001060150">
    <property type="component" value="Chromosome"/>
</dbReference>
<protein>
    <recommendedName>
        <fullName evidence="5">Lipoprotein</fullName>
    </recommendedName>
</protein>
<keyword evidence="2" id="KW-0812">Transmembrane</keyword>